<name>A0A0E9RCL8_ANGAN</name>
<protein>
    <submittedName>
        <fullName evidence="1">Uncharacterized protein</fullName>
    </submittedName>
</protein>
<accession>A0A0E9RCL8</accession>
<dbReference type="EMBL" id="GBXM01082030">
    <property type="protein sequence ID" value="JAH26547.1"/>
    <property type="molecule type" value="Transcribed_RNA"/>
</dbReference>
<dbReference type="AlphaFoldDB" id="A0A0E9RCL8"/>
<organism evidence="1">
    <name type="scientific">Anguilla anguilla</name>
    <name type="common">European freshwater eel</name>
    <name type="synonym">Muraena anguilla</name>
    <dbReference type="NCBI Taxonomy" id="7936"/>
    <lineage>
        <taxon>Eukaryota</taxon>
        <taxon>Metazoa</taxon>
        <taxon>Chordata</taxon>
        <taxon>Craniata</taxon>
        <taxon>Vertebrata</taxon>
        <taxon>Euteleostomi</taxon>
        <taxon>Actinopterygii</taxon>
        <taxon>Neopterygii</taxon>
        <taxon>Teleostei</taxon>
        <taxon>Anguilliformes</taxon>
        <taxon>Anguillidae</taxon>
        <taxon>Anguilla</taxon>
    </lineage>
</organism>
<sequence>MTQQPPKPLCWVTASDSERPESIINPNPNPSLTLNLHPALSCK</sequence>
<reference evidence="1" key="2">
    <citation type="journal article" date="2015" name="Fish Shellfish Immunol.">
        <title>Early steps in the European eel (Anguilla anguilla)-Vibrio vulnificus interaction in the gills: Role of the RtxA13 toxin.</title>
        <authorList>
            <person name="Callol A."/>
            <person name="Pajuelo D."/>
            <person name="Ebbesson L."/>
            <person name="Teles M."/>
            <person name="MacKenzie S."/>
            <person name="Amaro C."/>
        </authorList>
    </citation>
    <scope>NUCLEOTIDE SEQUENCE</scope>
</reference>
<reference evidence="1" key="1">
    <citation type="submission" date="2014-11" db="EMBL/GenBank/DDBJ databases">
        <authorList>
            <person name="Amaro Gonzalez C."/>
        </authorList>
    </citation>
    <scope>NUCLEOTIDE SEQUENCE</scope>
</reference>
<evidence type="ECO:0000313" key="1">
    <source>
        <dbReference type="EMBL" id="JAH26547.1"/>
    </source>
</evidence>
<proteinExistence type="predicted"/>